<dbReference type="EMBL" id="WKKH01000014">
    <property type="protein sequence ID" value="MRX76652.1"/>
    <property type="molecule type" value="Genomic_DNA"/>
</dbReference>
<protein>
    <submittedName>
        <fullName evidence="2">Uncharacterized protein</fullName>
    </submittedName>
</protein>
<sequence>MKNFKIIIFSFLMYLILISLNLFGQNVSIIPKINITSIHGFLQKNADSTILFEYDKSWGDPPEYFILSKSGDTLTTYFYKSFYKSKINMPRAIRDSLYKINKYYESKNIGINRFFIPKYLSDNDLLVFWQSLLKQKPWQINDDLIDGESCPNAKNGYDKNIYDGGGISLYLVTKNNIKRLYFYAPRYYEKEVCPGRKGRQAILEIENLFKTHFKDEW</sequence>
<evidence type="ECO:0000256" key="1">
    <source>
        <dbReference type="SAM" id="Phobius"/>
    </source>
</evidence>
<evidence type="ECO:0000313" key="2">
    <source>
        <dbReference type="EMBL" id="MRX76652.1"/>
    </source>
</evidence>
<evidence type="ECO:0000313" key="3">
    <source>
        <dbReference type="Proteomes" id="UP000487757"/>
    </source>
</evidence>
<keyword evidence="1" id="KW-0472">Membrane</keyword>
<dbReference type="Proteomes" id="UP000487757">
    <property type="component" value="Unassembled WGS sequence"/>
</dbReference>
<organism evidence="2 3">
    <name type="scientific">Pedobacter petrophilus</name>
    <dbReference type="NCBI Taxonomy" id="1908241"/>
    <lineage>
        <taxon>Bacteria</taxon>
        <taxon>Pseudomonadati</taxon>
        <taxon>Bacteroidota</taxon>
        <taxon>Sphingobacteriia</taxon>
        <taxon>Sphingobacteriales</taxon>
        <taxon>Sphingobacteriaceae</taxon>
        <taxon>Pedobacter</taxon>
    </lineage>
</organism>
<accession>A0A7K0FZ53</accession>
<keyword evidence="1" id="KW-1133">Transmembrane helix</keyword>
<feature type="transmembrane region" description="Helical" evidence="1">
    <location>
        <begin position="6"/>
        <end position="24"/>
    </location>
</feature>
<name>A0A7K0FZ53_9SPHI</name>
<comment type="caution">
    <text evidence="2">The sequence shown here is derived from an EMBL/GenBank/DDBJ whole genome shotgun (WGS) entry which is preliminary data.</text>
</comment>
<proteinExistence type="predicted"/>
<dbReference type="AlphaFoldDB" id="A0A7K0FZ53"/>
<keyword evidence="1" id="KW-0812">Transmembrane</keyword>
<gene>
    <name evidence="2" type="ORF">GJU39_11165</name>
</gene>
<keyword evidence="3" id="KW-1185">Reference proteome</keyword>
<dbReference type="OrthoDB" id="881598at2"/>
<dbReference type="RefSeq" id="WP_154280884.1">
    <property type="nucleotide sequence ID" value="NZ_JBHUJQ010000001.1"/>
</dbReference>
<reference evidence="2 3" key="1">
    <citation type="submission" date="2019-11" db="EMBL/GenBank/DDBJ databases">
        <title>Pedobacter petrophilus genome.</title>
        <authorList>
            <person name="Feldbauer M.J."/>
            <person name="Newman J.D."/>
        </authorList>
    </citation>
    <scope>NUCLEOTIDE SEQUENCE [LARGE SCALE GENOMIC DNA]</scope>
    <source>
        <strain evidence="2 3">LMG 29686</strain>
    </source>
</reference>